<feature type="transmembrane region" description="Helical" evidence="2">
    <location>
        <begin position="183"/>
        <end position="210"/>
    </location>
</feature>
<evidence type="ECO:0000313" key="3">
    <source>
        <dbReference type="EMBL" id="GCE94587.1"/>
    </source>
</evidence>
<feature type="transmembrane region" description="Helical" evidence="2">
    <location>
        <begin position="96"/>
        <end position="113"/>
    </location>
</feature>
<feature type="transmembrane region" description="Helical" evidence="2">
    <location>
        <begin position="119"/>
        <end position="141"/>
    </location>
</feature>
<keyword evidence="2" id="KW-1133">Transmembrane helix</keyword>
<feature type="transmembrane region" description="Helical" evidence="2">
    <location>
        <begin position="339"/>
        <end position="357"/>
    </location>
</feature>
<keyword evidence="2" id="KW-0472">Membrane</keyword>
<feature type="region of interest" description="Disordered" evidence="1">
    <location>
        <begin position="1"/>
        <end position="25"/>
    </location>
</feature>
<dbReference type="Proteomes" id="UP000326169">
    <property type="component" value="Unassembled WGS sequence"/>
</dbReference>
<organism evidence="3 4">
    <name type="scientific">Limnospira platensis NIES-46</name>
    <dbReference type="NCBI Taxonomy" id="1236695"/>
    <lineage>
        <taxon>Bacteria</taxon>
        <taxon>Bacillati</taxon>
        <taxon>Cyanobacteriota</taxon>
        <taxon>Cyanophyceae</taxon>
        <taxon>Oscillatoriophycideae</taxon>
        <taxon>Oscillatoriales</taxon>
        <taxon>Sirenicapillariaceae</taxon>
        <taxon>Limnospira</taxon>
    </lineage>
</organism>
<dbReference type="EMBL" id="BIMW01000102">
    <property type="protein sequence ID" value="GCE94587.1"/>
    <property type="molecule type" value="Genomic_DNA"/>
</dbReference>
<evidence type="ECO:0000313" key="4">
    <source>
        <dbReference type="Proteomes" id="UP000326169"/>
    </source>
</evidence>
<keyword evidence="4" id="KW-1185">Reference proteome</keyword>
<comment type="caution">
    <text evidence="3">The sequence shown here is derived from an EMBL/GenBank/DDBJ whole genome shotgun (WGS) entry which is preliminary data.</text>
</comment>
<feature type="transmembrane region" description="Helical" evidence="2">
    <location>
        <begin position="314"/>
        <end position="333"/>
    </location>
</feature>
<keyword evidence="2" id="KW-0812">Transmembrane</keyword>
<feature type="transmembrane region" description="Helical" evidence="2">
    <location>
        <begin position="153"/>
        <end position="171"/>
    </location>
</feature>
<feature type="transmembrane region" description="Helical" evidence="2">
    <location>
        <begin position="290"/>
        <end position="307"/>
    </location>
</feature>
<evidence type="ECO:0000256" key="2">
    <source>
        <dbReference type="SAM" id="Phobius"/>
    </source>
</evidence>
<proteinExistence type="predicted"/>
<feature type="transmembrane region" description="Helical" evidence="2">
    <location>
        <begin position="222"/>
        <end position="242"/>
    </location>
</feature>
<feature type="transmembrane region" description="Helical" evidence="2">
    <location>
        <begin position="72"/>
        <end position="89"/>
    </location>
</feature>
<feature type="transmembrane region" description="Helical" evidence="2">
    <location>
        <begin position="487"/>
        <end position="505"/>
    </location>
</feature>
<sequence>MSEPQNHPSPLHYPNESPPNSPALTEEEKEISTVTDSESLFNHRSGLVPYLCWVSVISLIVAMVMFGNDLGAIAIIYVIITIFCAALSYRYPRQGLWGLLIYLPFAGTIAYWIGDDRPIFHLLKNILFYIPALLGMLVVLIREGKALIINKNLKIPLLIFLGIALINLVIVNGGQHFSDDPRGIPIVMGIFGLAILIGYIPLITCGYYLIRKNQDVYFLNRLQVVLAIVCCLLGIAQFWLVITGVCPDNSGLEPHLLLTANLQRKCLVGGSLGYLPEANFIRLPGTFVSPWHWTWFLISSAFFAFLTSLNDPKITWQITGGFSLFLIMINAVISGQRTAFLGVPLVLILLIIATSHISRWKRLLISFLAIGLFLLTTLVIFPNLAEGRMESLTGRWTASPPSEFVIDQTQWTLRNSRGLLGNGLGRGTNATRSLGSTRLLETYYSKLIYELGIIGAIAFLILVTTLMTEGFKSYHQVRNSHLRNDGIVFWIFIIIIGYNPYWYPLDTDPVAVYYWLIAGVMLKLPSLTK</sequence>
<evidence type="ECO:0000256" key="1">
    <source>
        <dbReference type="SAM" id="MobiDB-lite"/>
    </source>
</evidence>
<dbReference type="GeneID" id="301683481"/>
<name>A0A5M3T6T1_LIMPL</name>
<feature type="transmembrane region" description="Helical" evidence="2">
    <location>
        <begin position="364"/>
        <end position="385"/>
    </location>
</feature>
<protein>
    <recommendedName>
        <fullName evidence="5">O-antigen polymerase</fullName>
    </recommendedName>
</protein>
<gene>
    <name evidence="3" type="ORF">NIES46_26460</name>
</gene>
<feature type="transmembrane region" description="Helical" evidence="2">
    <location>
        <begin position="47"/>
        <end position="66"/>
    </location>
</feature>
<accession>A0A5M3T6T1</accession>
<reference evidence="3 4" key="1">
    <citation type="journal article" date="2019" name="J Genomics">
        <title>The Draft Genome of a Hydrogen-producing Cyanobacterium, Arthrospira platensis NIES-46.</title>
        <authorList>
            <person name="Suzuki S."/>
            <person name="Yamaguchi H."/>
            <person name="Kawachi M."/>
        </authorList>
    </citation>
    <scope>NUCLEOTIDE SEQUENCE [LARGE SCALE GENOMIC DNA]</scope>
    <source>
        <strain evidence="3 4">NIES-46</strain>
    </source>
</reference>
<dbReference type="RefSeq" id="WP_014277354.1">
    <property type="nucleotide sequence ID" value="NZ_BIMW01000102.1"/>
</dbReference>
<feature type="transmembrane region" description="Helical" evidence="2">
    <location>
        <begin position="511"/>
        <end position="528"/>
    </location>
</feature>
<feature type="transmembrane region" description="Helical" evidence="2">
    <location>
        <begin position="447"/>
        <end position="466"/>
    </location>
</feature>
<evidence type="ECO:0008006" key="5">
    <source>
        <dbReference type="Google" id="ProtNLM"/>
    </source>
</evidence>